<comment type="caution">
    <text evidence="1">The sequence shown here is derived from an EMBL/GenBank/DDBJ whole genome shotgun (WGS) entry which is preliminary data.</text>
</comment>
<accession>A0A7X4KMB6</accession>
<name>A0A7X4KMB6_9BURK</name>
<keyword evidence="2" id="KW-1185">Reference proteome</keyword>
<sequence length="325" mass="36493">MDTKQLRDEVSGLVAASADKLAAFQEELMDREIAEGWRCFYARQLWLREALPEPLVNEAGRRYMVEAYRQRILQAEAPDYVALPAGYRNYLETGVLDIENPMGTGDALDAVANDTVNSLAAGLQRHMAMEVQANATKWLKEAGERATLTPPFMLSHLELGPAVRDASVPPAEDTAYWRALYWNSEVVVADPQVVLNPDWTLRLMAALAPDFPYNAALSTAKRLVFAAPGDTALRWAVMIEKPDGAPDFRYPPSLLLVPGSQTKKLKDSDIVFKDVPLTWLYAIVYDARSIELQLRYFLERYRRLANFYALLLADTKIPLRGLRGS</sequence>
<proteinExistence type="predicted"/>
<dbReference type="Proteomes" id="UP000450676">
    <property type="component" value="Unassembled WGS sequence"/>
</dbReference>
<evidence type="ECO:0000313" key="1">
    <source>
        <dbReference type="EMBL" id="MYN08007.1"/>
    </source>
</evidence>
<organism evidence="1 2">
    <name type="scientific">Pseudoduganella aquatica</name>
    <dbReference type="NCBI Taxonomy" id="2660641"/>
    <lineage>
        <taxon>Bacteria</taxon>
        <taxon>Pseudomonadati</taxon>
        <taxon>Pseudomonadota</taxon>
        <taxon>Betaproteobacteria</taxon>
        <taxon>Burkholderiales</taxon>
        <taxon>Oxalobacteraceae</taxon>
        <taxon>Telluria group</taxon>
        <taxon>Pseudoduganella</taxon>
    </lineage>
</organism>
<dbReference type="AlphaFoldDB" id="A0A7X4KMB6"/>
<evidence type="ECO:0000313" key="2">
    <source>
        <dbReference type="Proteomes" id="UP000450676"/>
    </source>
</evidence>
<reference evidence="1 2" key="1">
    <citation type="submission" date="2019-12" db="EMBL/GenBank/DDBJ databases">
        <title>Novel species isolated from a subtropical stream in China.</title>
        <authorList>
            <person name="Lu H."/>
        </authorList>
    </citation>
    <scope>NUCLEOTIDE SEQUENCE [LARGE SCALE GENOMIC DNA]</scope>
    <source>
        <strain evidence="1 2">FT127W</strain>
    </source>
</reference>
<protein>
    <submittedName>
        <fullName evidence="1">Uncharacterized protein</fullName>
    </submittedName>
</protein>
<dbReference type="RefSeq" id="WP_161072352.1">
    <property type="nucleotide sequence ID" value="NZ_WWCU01000011.1"/>
</dbReference>
<dbReference type="EMBL" id="WWCU01000011">
    <property type="protein sequence ID" value="MYN08007.1"/>
    <property type="molecule type" value="Genomic_DNA"/>
</dbReference>
<gene>
    <name evidence="1" type="ORF">GTP77_11755</name>
</gene>